<protein>
    <submittedName>
        <fullName evidence="1">Uncharacterized protein</fullName>
    </submittedName>
</protein>
<dbReference type="RefSeq" id="XP_022468709.1">
    <property type="nucleotide sequence ID" value="XM_022624802.1"/>
</dbReference>
<keyword evidence="2" id="KW-1185">Reference proteome</keyword>
<proteinExistence type="predicted"/>
<sequence>MLSAVRHSQSPEHDDMPNWMLHDLLSCTSGCVTLTLDGKFPDLDMVLALILSKAQTAQSHCYLKHTWALDKYILSYLVIWCTAAGESGVYRIERLRELQQVLILIMRSAREASRRLLSLGLA</sequence>
<accession>A0A1G4AR07</accession>
<comment type="caution">
    <text evidence="1">The sequence shown here is derived from an EMBL/GenBank/DDBJ whole genome shotgun (WGS) entry which is preliminary data.</text>
</comment>
<organism evidence="1 2">
    <name type="scientific">Colletotrichum orchidophilum</name>
    <dbReference type="NCBI Taxonomy" id="1209926"/>
    <lineage>
        <taxon>Eukaryota</taxon>
        <taxon>Fungi</taxon>
        <taxon>Dikarya</taxon>
        <taxon>Ascomycota</taxon>
        <taxon>Pezizomycotina</taxon>
        <taxon>Sordariomycetes</taxon>
        <taxon>Hypocreomycetidae</taxon>
        <taxon>Glomerellales</taxon>
        <taxon>Glomerellaceae</taxon>
        <taxon>Colletotrichum</taxon>
    </lineage>
</organism>
<dbReference type="EMBL" id="MJBS01000181">
    <property type="protein sequence ID" value="OHE91536.1"/>
    <property type="molecule type" value="Genomic_DNA"/>
</dbReference>
<evidence type="ECO:0000313" key="2">
    <source>
        <dbReference type="Proteomes" id="UP000176998"/>
    </source>
</evidence>
<reference evidence="1 2" key="1">
    <citation type="submission" date="2016-09" db="EMBL/GenBank/DDBJ databases">
        <authorList>
            <person name="Capua I."/>
            <person name="De Benedictis P."/>
            <person name="Joannis T."/>
            <person name="Lombin L.H."/>
            <person name="Cattoli G."/>
        </authorList>
    </citation>
    <scope>NUCLEOTIDE SEQUENCE [LARGE SCALE GENOMIC DNA]</scope>
    <source>
        <strain evidence="1 2">IMI 309357</strain>
    </source>
</reference>
<name>A0A1G4AR07_9PEZI</name>
<dbReference type="Proteomes" id="UP000176998">
    <property type="component" value="Unassembled WGS sequence"/>
</dbReference>
<evidence type="ECO:0000313" key="1">
    <source>
        <dbReference type="EMBL" id="OHE91536.1"/>
    </source>
</evidence>
<dbReference type="AlphaFoldDB" id="A0A1G4AR07"/>
<dbReference type="GeneID" id="34566312"/>
<gene>
    <name evidence="1" type="ORF">CORC01_13185</name>
</gene>